<proteinExistence type="inferred from homology"/>
<keyword evidence="8" id="KW-0456">Lyase</keyword>
<keyword evidence="4" id="KW-0028">Amino-acid biosynthesis</keyword>
<comment type="cofactor">
    <cofactor evidence="1">
        <name>pyridoxal 5'-phosphate</name>
        <dbReference type="ChEBI" id="CHEBI:597326"/>
    </cofactor>
</comment>
<evidence type="ECO:0000256" key="6">
    <source>
        <dbReference type="ARBA" id="ARBA00022898"/>
    </source>
</evidence>
<dbReference type="PANTHER" id="PTHR48077">
    <property type="entry name" value="TRYPTOPHAN SYNTHASE-RELATED"/>
    <property type="match status" value="1"/>
</dbReference>
<evidence type="ECO:0000256" key="3">
    <source>
        <dbReference type="ARBA" id="ARBA00012043"/>
    </source>
</evidence>
<dbReference type="FunFam" id="3.40.50.1100:FF:000004">
    <property type="entry name" value="Tryptophan synthase beta chain"/>
    <property type="match status" value="1"/>
</dbReference>
<dbReference type="AlphaFoldDB" id="A0A381N9H7"/>
<gene>
    <name evidence="11" type="ORF">METZ01_LOCUS4011</name>
</gene>
<comment type="catalytic activity">
    <reaction evidence="9">
        <text>(1S,2R)-1-C-(indol-3-yl)glycerol 3-phosphate + L-serine = D-glyceraldehyde 3-phosphate + L-tryptophan + H2O</text>
        <dbReference type="Rhea" id="RHEA:10532"/>
        <dbReference type="ChEBI" id="CHEBI:15377"/>
        <dbReference type="ChEBI" id="CHEBI:33384"/>
        <dbReference type="ChEBI" id="CHEBI:57912"/>
        <dbReference type="ChEBI" id="CHEBI:58866"/>
        <dbReference type="ChEBI" id="CHEBI:59776"/>
        <dbReference type="EC" id="4.2.1.20"/>
    </reaction>
</comment>
<feature type="domain" description="Tryptophan synthase beta chain-like PALP" evidence="10">
    <location>
        <begin position="89"/>
        <end position="414"/>
    </location>
</feature>
<dbReference type="PIRSF" id="PIRSF001413">
    <property type="entry name" value="Trp_syn_beta"/>
    <property type="match status" value="1"/>
</dbReference>
<evidence type="ECO:0000313" key="11">
    <source>
        <dbReference type="EMBL" id="SUZ51157.1"/>
    </source>
</evidence>
<name>A0A381N9H7_9ZZZZ</name>
<evidence type="ECO:0000256" key="4">
    <source>
        <dbReference type="ARBA" id="ARBA00022605"/>
    </source>
</evidence>
<sequence length="443" mass="48698">MKGQLTSQENVRRIYLQIIKQKIERYNFNSMSTQTITPDVSGYYGEYGGMFIPEILRTTFDELVAVFTEAKADPEFWQSYVDVMQSYSCRPTPVTLLENFANSLGGKFQIFCKREDLNHTGAHKANNVMGQGLLVKRMGKKRIIAETGAGQHGVATATMAAKMGLECTVYMGSVDVERQRPNVFWMEQLGAKVIPVTEGTATLKDAINAAMRDWAESLETTHYVLGTTCGPHPFPEMVAWFQSIIGQESREQMLKLSDKLPDRIYACVGGGSNASGIFLPFIEDESVELVGVEAGGHGLDTGAHAARFSGGSVGIAQGYKTYFFQDDEGQMLHTHSIAAGLDYIGVSPILSHLHDQKRIRFTAATDEAVISATKLLIRTEGIIPALESSHAFASVVEEAPDIPDGTQVLINLSGRGDKDIFNIAEAIGDEKWQEFLQTRALKH</sequence>
<dbReference type="PROSITE" id="PS00168">
    <property type="entry name" value="TRP_SYNTHASE_BETA"/>
    <property type="match status" value="1"/>
</dbReference>
<dbReference type="SUPFAM" id="SSF53686">
    <property type="entry name" value="Tryptophan synthase beta subunit-like PLP-dependent enzymes"/>
    <property type="match status" value="1"/>
</dbReference>
<dbReference type="GO" id="GO:0005737">
    <property type="term" value="C:cytoplasm"/>
    <property type="evidence" value="ECO:0007669"/>
    <property type="project" value="TreeGrafter"/>
</dbReference>
<keyword evidence="6" id="KW-0663">Pyridoxal phosphate</keyword>
<comment type="pathway">
    <text evidence="2">Amino-acid biosynthesis; L-tryptophan biosynthesis; L-tryptophan from chorismate: step 5/5.</text>
</comment>
<dbReference type="Gene3D" id="3.40.50.1100">
    <property type="match status" value="2"/>
</dbReference>
<dbReference type="EMBL" id="UINC01000209">
    <property type="protein sequence ID" value="SUZ51157.1"/>
    <property type="molecule type" value="Genomic_DNA"/>
</dbReference>
<dbReference type="InterPro" id="IPR006653">
    <property type="entry name" value="Trp_synth_b_CS"/>
</dbReference>
<dbReference type="InterPro" id="IPR001926">
    <property type="entry name" value="TrpB-like_PALP"/>
</dbReference>
<keyword evidence="7" id="KW-0057">Aromatic amino acid biosynthesis</keyword>
<dbReference type="UniPathway" id="UPA00035">
    <property type="reaction ID" value="UER00044"/>
</dbReference>
<evidence type="ECO:0000259" key="10">
    <source>
        <dbReference type="Pfam" id="PF00291"/>
    </source>
</evidence>
<evidence type="ECO:0000256" key="7">
    <source>
        <dbReference type="ARBA" id="ARBA00023141"/>
    </source>
</evidence>
<dbReference type="NCBIfam" id="TIGR00263">
    <property type="entry name" value="trpB"/>
    <property type="match status" value="1"/>
</dbReference>
<dbReference type="EC" id="4.2.1.20" evidence="3"/>
<organism evidence="11">
    <name type="scientific">marine metagenome</name>
    <dbReference type="NCBI Taxonomy" id="408172"/>
    <lineage>
        <taxon>unclassified sequences</taxon>
        <taxon>metagenomes</taxon>
        <taxon>ecological metagenomes</taxon>
    </lineage>
</organism>
<reference evidence="11" key="1">
    <citation type="submission" date="2018-05" db="EMBL/GenBank/DDBJ databases">
        <authorList>
            <person name="Lanie J.A."/>
            <person name="Ng W.-L."/>
            <person name="Kazmierczak K.M."/>
            <person name="Andrzejewski T.M."/>
            <person name="Davidsen T.M."/>
            <person name="Wayne K.J."/>
            <person name="Tettelin H."/>
            <person name="Glass J.I."/>
            <person name="Rusch D."/>
            <person name="Podicherti R."/>
            <person name="Tsui H.-C.T."/>
            <person name="Winkler M.E."/>
        </authorList>
    </citation>
    <scope>NUCLEOTIDE SEQUENCE</scope>
</reference>
<dbReference type="CDD" id="cd06446">
    <property type="entry name" value="Trp-synth_B"/>
    <property type="match status" value="1"/>
</dbReference>
<dbReference type="InterPro" id="IPR006654">
    <property type="entry name" value="Trp_synth_beta"/>
</dbReference>
<evidence type="ECO:0000256" key="1">
    <source>
        <dbReference type="ARBA" id="ARBA00001933"/>
    </source>
</evidence>
<dbReference type="PANTHER" id="PTHR48077:SF3">
    <property type="entry name" value="TRYPTOPHAN SYNTHASE"/>
    <property type="match status" value="1"/>
</dbReference>
<dbReference type="FunFam" id="3.40.50.1100:FF:000001">
    <property type="entry name" value="Tryptophan synthase beta chain"/>
    <property type="match status" value="1"/>
</dbReference>
<dbReference type="InterPro" id="IPR023026">
    <property type="entry name" value="Trp_synth_beta/beta-like"/>
</dbReference>
<evidence type="ECO:0000256" key="9">
    <source>
        <dbReference type="ARBA" id="ARBA00049047"/>
    </source>
</evidence>
<accession>A0A381N9H7</accession>
<evidence type="ECO:0000256" key="2">
    <source>
        <dbReference type="ARBA" id="ARBA00004733"/>
    </source>
</evidence>
<dbReference type="HAMAP" id="MF_00133">
    <property type="entry name" value="Trp_synth_beta"/>
    <property type="match status" value="1"/>
</dbReference>
<evidence type="ECO:0000256" key="5">
    <source>
        <dbReference type="ARBA" id="ARBA00022822"/>
    </source>
</evidence>
<keyword evidence="5" id="KW-0822">Tryptophan biosynthesis</keyword>
<protein>
    <recommendedName>
        <fullName evidence="3">tryptophan synthase</fullName>
        <ecNumber evidence="3">4.2.1.20</ecNumber>
    </recommendedName>
</protein>
<dbReference type="InterPro" id="IPR036052">
    <property type="entry name" value="TrpB-like_PALP_sf"/>
</dbReference>
<evidence type="ECO:0000256" key="8">
    <source>
        <dbReference type="ARBA" id="ARBA00023239"/>
    </source>
</evidence>
<dbReference type="GO" id="GO:0004834">
    <property type="term" value="F:tryptophan synthase activity"/>
    <property type="evidence" value="ECO:0007669"/>
    <property type="project" value="UniProtKB-EC"/>
</dbReference>
<dbReference type="Pfam" id="PF00291">
    <property type="entry name" value="PALP"/>
    <property type="match status" value="1"/>
</dbReference>